<keyword evidence="3" id="KW-0687">Ribonucleoprotein</keyword>
<evidence type="ECO:0000256" key="3">
    <source>
        <dbReference type="ARBA" id="ARBA00023274"/>
    </source>
</evidence>
<dbReference type="Pfam" id="PF00253">
    <property type="entry name" value="Ribosomal_S14"/>
    <property type="match status" value="1"/>
</dbReference>
<evidence type="ECO:0000256" key="4">
    <source>
        <dbReference type="ARBA" id="ARBA00083755"/>
    </source>
</evidence>
<evidence type="ECO:0000313" key="6">
    <source>
        <dbReference type="Proteomes" id="UP000694421"/>
    </source>
</evidence>
<evidence type="ECO:0000256" key="1">
    <source>
        <dbReference type="ARBA" id="ARBA00009083"/>
    </source>
</evidence>
<comment type="similarity">
    <text evidence="1">Belongs to the universal ribosomal protein uS14 family.</text>
</comment>
<reference evidence="5" key="2">
    <citation type="submission" date="2025-09" db="UniProtKB">
        <authorList>
            <consortium name="Ensembl"/>
        </authorList>
    </citation>
    <scope>IDENTIFICATION</scope>
</reference>
<dbReference type="PANTHER" id="PTHR19836">
    <property type="entry name" value="30S RIBOSOMAL PROTEIN S14"/>
    <property type="match status" value="1"/>
</dbReference>
<proteinExistence type="inferred from homology"/>
<dbReference type="GO" id="GO:0032543">
    <property type="term" value="P:mitochondrial translation"/>
    <property type="evidence" value="ECO:0007669"/>
    <property type="project" value="Ensembl"/>
</dbReference>
<dbReference type="GeneTree" id="ENSGT00390000015663"/>
<reference evidence="5" key="1">
    <citation type="submission" date="2025-08" db="UniProtKB">
        <authorList>
            <consortium name="Ensembl"/>
        </authorList>
    </citation>
    <scope>IDENTIFICATION</scope>
</reference>
<keyword evidence="2" id="KW-0689">Ribosomal protein</keyword>
<dbReference type="InterPro" id="IPR001209">
    <property type="entry name" value="Ribosomal_uS14"/>
</dbReference>
<name>A0A8D0BV71_SALMN</name>
<keyword evidence="6" id="KW-1185">Reference proteome</keyword>
<evidence type="ECO:0000313" key="5">
    <source>
        <dbReference type="Ensembl" id="ENSSMRP00000013678.1"/>
    </source>
</evidence>
<dbReference type="PANTHER" id="PTHR19836:SF19">
    <property type="entry name" value="SMALL RIBOSOMAL SUBUNIT PROTEIN US14M"/>
    <property type="match status" value="1"/>
</dbReference>
<dbReference type="GO" id="GO:0003735">
    <property type="term" value="F:structural constituent of ribosome"/>
    <property type="evidence" value="ECO:0007669"/>
    <property type="project" value="InterPro"/>
</dbReference>
<dbReference type="Ensembl" id="ENSSMRT00000015920.1">
    <property type="protein sequence ID" value="ENSSMRP00000013678.1"/>
    <property type="gene ID" value="ENSSMRG00000010631.1"/>
</dbReference>
<dbReference type="FunFam" id="1.10.287.1480:FF:000001">
    <property type="entry name" value="30S ribosomal protein S14"/>
    <property type="match status" value="1"/>
</dbReference>
<dbReference type="GO" id="GO:0005763">
    <property type="term" value="C:mitochondrial small ribosomal subunit"/>
    <property type="evidence" value="ECO:0007669"/>
    <property type="project" value="Ensembl"/>
</dbReference>
<dbReference type="Proteomes" id="UP000694421">
    <property type="component" value="Unplaced"/>
</dbReference>
<sequence>MAAAWLKRAVSDQIFPLSCVGQVRSYYVNWRMLRDVKRRRMAFEYADQRLRLNCLRKNKILPKELQEMASKEIAALPRDSCPVRIRNRCVMTSRPRAVVWRWRVSRIVFRDLADHAQLSGVQRAMW</sequence>
<dbReference type="AlphaFoldDB" id="A0A8D0BV71"/>
<dbReference type="GO" id="GO:0031965">
    <property type="term" value="C:nuclear membrane"/>
    <property type="evidence" value="ECO:0007669"/>
    <property type="project" value="Ensembl"/>
</dbReference>
<dbReference type="OMA" id="FGLCRNQ"/>
<organism evidence="5 6">
    <name type="scientific">Salvator merianae</name>
    <name type="common">Argentine black and white tegu</name>
    <name type="synonym">Tupinambis merianae</name>
    <dbReference type="NCBI Taxonomy" id="96440"/>
    <lineage>
        <taxon>Eukaryota</taxon>
        <taxon>Metazoa</taxon>
        <taxon>Chordata</taxon>
        <taxon>Craniata</taxon>
        <taxon>Vertebrata</taxon>
        <taxon>Euteleostomi</taxon>
        <taxon>Lepidosauria</taxon>
        <taxon>Squamata</taxon>
        <taxon>Bifurcata</taxon>
        <taxon>Unidentata</taxon>
        <taxon>Episquamata</taxon>
        <taxon>Laterata</taxon>
        <taxon>Teiioidea</taxon>
        <taxon>Teiidae</taxon>
        <taxon>Salvator</taxon>
    </lineage>
</organism>
<evidence type="ECO:0000256" key="2">
    <source>
        <dbReference type="ARBA" id="ARBA00022980"/>
    </source>
</evidence>
<protein>
    <recommendedName>
        <fullName evidence="4">28S ribosomal protein S14, mitochondrial</fullName>
    </recommendedName>
</protein>
<accession>A0A8D0BV71</accession>
<dbReference type="SUPFAM" id="SSF57716">
    <property type="entry name" value="Glucocorticoid receptor-like (DNA-binding domain)"/>
    <property type="match status" value="1"/>
</dbReference>
<dbReference type="Gene3D" id="1.10.287.1480">
    <property type="match status" value="1"/>
</dbReference>